<organism evidence="10 11">
    <name type="scientific">Fistulifera solaris</name>
    <name type="common">Oleaginous diatom</name>
    <dbReference type="NCBI Taxonomy" id="1519565"/>
    <lineage>
        <taxon>Eukaryota</taxon>
        <taxon>Sar</taxon>
        <taxon>Stramenopiles</taxon>
        <taxon>Ochrophyta</taxon>
        <taxon>Bacillariophyta</taxon>
        <taxon>Bacillariophyceae</taxon>
        <taxon>Bacillariophycidae</taxon>
        <taxon>Naviculales</taxon>
        <taxon>Naviculaceae</taxon>
        <taxon>Fistulifera</taxon>
    </lineage>
</organism>
<sequence length="638" mass="72519">MKAAFPLFSPASSSLSPSAHMELEVPWTPQLVLADLQKACRILTERGLILSARWAAEQMMGLSVDIDESVSSSIPDHLLFHDTDPAAYYARTLLELGEYAHAAAVLSDIPIAKAASVETMPPPAPDLSPFAFYLRTYALYMAGERRKEEEAINTATKKSKELQNPYEQQLVHELQDAYEADKLDAFGLHVYGMVLKSHKKATLPRHYPSPQTVLLQSLLEFPYNWSAWLDLAEVSLENSEVEREIEDAVQPLAENFMFHFFCAHLQSEHQAHAEALQIYERWMDPGLLGGSPYLATQTAVVHYHLRNYATAKRLLEDLHNSMPYRLDSMDVLSNILYVQEDSVALGQLAHSAVMVDKYRAESCCIIGNFYSLKQNRAKAIQYFQRALKMDRTFASAWTLMGHEYVEWKQTANAMEAYRQAVQANPSDFRAWYGLGQTYEMLEMNLYALYYYKHAAQLRPFDARMWTAVGNSYAHLKRRDDAIRAYERALQHDDQEGIATQKLAALYRAKGDTEKAAKCYLQHLKNRFHVTISANTSHRSTSFRLDALTLQGLVVEPPEAEALLYLSTYYRNHGEFDKAAVTASRLLEYPGPEKEEAKALLREIRSRNATRSGVSTRSRTKMEEETARANSDDDFTFSP</sequence>
<evidence type="ECO:0000259" key="9">
    <source>
        <dbReference type="Pfam" id="PF04049"/>
    </source>
</evidence>
<evidence type="ECO:0000313" key="10">
    <source>
        <dbReference type="EMBL" id="GAX20653.1"/>
    </source>
</evidence>
<dbReference type="GO" id="GO:0016567">
    <property type="term" value="P:protein ubiquitination"/>
    <property type="evidence" value="ECO:0007669"/>
    <property type="project" value="TreeGrafter"/>
</dbReference>
<dbReference type="GO" id="GO:0031145">
    <property type="term" value="P:anaphase-promoting complex-dependent catabolic process"/>
    <property type="evidence" value="ECO:0007669"/>
    <property type="project" value="TreeGrafter"/>
</dbReference>
<keyword evidence="2" id="KW-0677">Repeat</keyword>
<dbReference type="GO" id="GO:0005680">
    <property type="term" value="C:anaphase-promoting complex"/>
    <property type="evidence" value="ECO:0007669"/>
    <property type="project" value="InterPro"/>
</dbReference>
<dbReference type="OrthoDB" id="10262026at2759"/>
<feature type="repeat" description="TPR" evidence="7">
    <location>
        <begin position="360"/>
        <end position="393"/>
    </location>
</feature>
<evidence type="ECO:0000256" key="1">
    <source>
        <dbReference type="ARBA" id="ARBA00022618"/>
    </source>
</evidence>
<dbReference type="PANTHER" id="PTHR12558:SF10">
    <property type="entry name" value="CELL DIVISION CYCLE PROTEIN 23 HOMOLOG"/>
    <property type="match status" value="1"/>
</dbReference>
<dbReference type="Pfam" id="PF13176">
    <property type="entry name" value="TPR_7"/>
    <property type="match status" value="1"/>
</dbReference>
<dbReference type="EMBL" id="BDSP01000151">
    <property type="protein sequence ID" value="GAX20653.1"/>
    <property type="molecule type" value="Genomic_DNA"/>
</dbReference>
<evidence type="ECO:0000256" key="4">
    <source>
        <dbReference type="ARBA" id="ARBA00022786"/>
    </source>
</evidence>
<dbReference type="Pfam" id="PF04049">
    <property type="entry name" value="ANAPC8"/>
    <property type="match status" value="1"/>
</dbReference>
<dbReference type="InterPro" id="IPR019734">
    <property type="entry name" value="TPR_rpt"/>
</dbReference>
<feature type="region of interest" description="Disordered" evidence="8">
    <location>
        <begin position="602"/>
        <end position="638"/>
    </location>
</feature>
<evidence type="ECO:0000256" key="8">
    <source>
        <dbReference type="SAM" id="MobiDB-lite"/>
    </source>
</evidence>
<evidence type="ECO:0000256" key="7">
    <source>
        <dbReference type="PROSITE-ProRule" id="PRU00339"/>
    </source>
</evidence>
<comment type="caution">
    <text evidence="10">The sequence shown here is derived from an EMBL/GenBank/DDBJ whole genome shotgun (WGS) entry which is preliminary data.</text>
</comment>
<evidence type="ECO:0000256" key="2">
    <source>
        <dbReference type="ARBA" id="ARBA00022737"/>
    </source>
</evidence>
<dbReference type="SMART" id="SM00028">
    <property type="entry name" value="TPR"/>
    <property type="match status" value="7"/>
</dbReference>
<dbReference type="Pfam" id="PF13181">
    <property type="entry name" value="TPR_8"/>
    <property type="match status" value="2"/>
</dbReference>
<feature type="domain" description="Cdc23" evidence="9">
    <location>
        <begin position="35"/>
        <end position="278"/>
    </location>
</feature>
<keyword evidence="3" id="KW-0498">Mitosis</keyword>
<dbReference type="InterPro" id="IPR011990">
    <property type="entry name" value="TPR-like_helical_dom_sf"/>
</dbReference>
<name>A0A1Z5K324_FISSO</name>
<feature type="repeat" description="TPR" evidence="7">
    <location>
        <begin position="462"/>
        <end position="495"/>
    </location>
</feature>
<dbReference type="Gene3D" id="1.25.40.10">
    <property type="entry name" value="Tetratricopeptide repeat domain"/>
    <property type="match status" value="2"/>
</dbReference>
<evidence type="ECO:0000256" key="3">
    <source>
        <dbReference type="ARBA" id="ARBA00022776"/>
    </source>
</evidence>
<evidence type="ECO:0000256" key="6">
    <source>
        <dbReference type="ARBA" id="ARBA00023306"/>
    </source>
</evidence>
<feature type="repeat" description="TPR" evidence="7">
    <location>
        <begin position="394"/>
        <end position="427"/>
    </location>
</feature>
<gene>
    <name evidence="10" type="ORF">FisN_32Hh036</name>
</gene>
<feature type="compositionally biased region" description="Polar residues" evidence="8">
    <location>
        <begin position="606"/>
        <end position="616"/>
    </location>
</feature>
<keyword evidence="6" id="KW-0131">Cell cycle</keyword>
<keyword evidence="1" id="KW-0132">Cell division</keyword>
<dbReference type="PANTHER" id="PTHR12558">
    <property type="entry name" value="CELL DIVISION CYCLE 16,23,27"/>
    <property type="match status" value="1"/>
</dbReference>
<keyword evidence="11" id="KW-1185">Reference proteome</keyword>
<dbReference type="Pfam" id="PF13414">
    <property type="entry name" value="TPR_11"/>
    <property type="match status" value="1"/>
</dbReference>
<dbReference type="InParanoid" id="A0A1Z5K324"/>
<dbReference type="InterPro" id="IPR007192">
    <property type="entry name" value="APC8"/>
</dbReference>
<feature type="compositionally biased region" description="Basic and acidic residues" evidence="8">
    <location>
        <begin position="619"/>
        <end position="630"/>
    </location>
</feature>
<keyword evidence="4" id="KW-0833">Ubl conjugation pathway</keyword>
<keyword evidence="5 7" id="KW-0802">TPR repeat</keyword>
<dbReference type="PROSITE" id="PS50005">
    <property type="entry name" value="TPR"/>
    <property type="match status" value="4"/>
</dbReference>
<proteinExistence type="predicted"/>
<protein>
    <submittedName>
        <fullName evidence="10">Anaphase-promoting complex subunit 8</fullName>
    </submittedName>
</protein>
<feature type="repeat" description="TPR" evidence="7">
    <location>
        <begin position="428"/>
        <end position="461"/>
    </location>
</feature>
<accession>A0A1Z5K324</accession>
<dbReference type="SUPFAM" id="SSF48452">
    <property type="entry name" value="TPR-like"/>
    <property type="match status" value="1"/>
</dbReference>
<dbReference type="GO" id="GO:0051301">
    <property type="term" value="P:cell division"/>
    <property type="evidence" value="ECO:0007669"/>
    <property type="project" value="UniProtKB-KW"/>
</dbReference>
<dbReference type="AlphaFoldDB" id="A0A1Z5K324"/>
<evidence type="ECO:0000313" key="11">
    <source>
        <dbReference type="Proteomes" id="UP000198406"/>
    </source>
</evidence>
<reference evidence="10 11" key="1">
    <citation type="journal article" date="2015" name="Plant Cell">
        <title>Oil accumulation by the oleaginous diatom Fistulifera solaris as revealed by the genome and transcriptome.</title>
        <authorList>
            <person name="Tanaka T."/>
            <person name="Maeda Y."/>
            <person name="Veluchamy A."/>
            <person name="Tanaka M."/>
            <person name="Abida H."/>
            <person name="Marechal E."/>
            <person name="Bowler C."/>
            <person name="Muto M."/>
            <person name="Sunaga Y."/>
            <person name="Tanaka M."/>
            <person name="Yoshino T."/>
            <person name="Taniguchi T."/>
            <person name="Fukuda Y."/>
            <person name="Nemoto M."/>
            <person name="Matsumoto M."/>
            <person name="Wong P.S."/>
            <person name="Aburatani S."/>
            <person name="Fujibuchi W."/>
        </authorList>
    </citation>
    <scope>NUCLEOTIDE SEQUENCE [LARGE SCALE GENOMIC DNA]</scope>
    <source>
        <strain evidence="10 11">JPCC DA0580</strain>
    </source>
</reference>
<dbReference type="Proteomes" id="UP000198406">
    <property type="component" value="Unassembled WGS sequence"/>
</dbReference>
<evidence type="ECO:0000256" key="5">
    <source>
        <dbReference type="ARBA" id="ARBA00022803"/>
    </source>
</evidence>
<dbReference type="GO" id="GO:0045842">
    <property type="term" value="P:positive regulation of mitotic metaphase/anaphase transition"/>
    <property type="evidence" value="ECO:0007669"/>
    <property type="project" value="TreeGrafter"/>
</dbReference>